<feature type="compositionally biased region" description="Pro residues" evidence="1">
    <location>
        <begin position="1"/>
        <end position="13"/>
    </location>
</feature>
<accession>A0AAV0NMF8</accession>
<comment type="caution">
    <text evidence="2">The sequence shown here is derived from an EMBL/GenBank/DDBJ whole genome shotgun (WGS) entry which is preliminary data.</text>
</comment>
<evidence type="ECO:0000313" key="3">
    <source>
        <dbReference type="Proteomes" id="UP001154282"/>
    </source>
</evidence>
<evidence type="ECO:0000313" key="2">
    <source>
        <dbReference type="EMBL" id="CAI0459770.1"/>
    </source>
</evidence>
<organism evidence="2 3">
    <name type="scientific">Linum tenue</name>
    <dbReference type="NCBI Taxonomy" id="586396"/>
    <lineage>
        <taxon>Eukaryota</taxon>
        <taxon>Viridiplantae</taxon>
        <taxon>Streptophyta</taxon>
        <taxon>Embryophyta</taxon>
        <taxon>Tracheophyta</taxon>
        <taxon>Spermatophyta</taxon>
        <taxon>Magnoliopsida</taxon>
        <taxon>eudicotyledons</taxon>
        <taxon>Gunneridae</taxon>
        <taxon>Pentapetalae</taxon>
        <taxon>rosids</taxon>
        <taxon>fabids</taxon>
        <taxon>Malpighiales</taxon>
        <taxon>Linaceae</taxon>
        <taxon>Linum</taxon>
    </lineage>
</organism>
<feature type="region of interest" description="Disordered" evidence="1">
    <location>
        <begin position="1"/>
        <end position="38"/>
    </location>
</feature>
<dbReference type="EMBL" id="CAMGYJ010000008">
    <property type="protein sequence ID" value="CAI0459770.1"/>
    <property type="molecule type" value="Genomic_DNA"/>
</dbReference>
<dbReference type="AlphaFoldDB" id="A0AAV0NMF8"/>
<name>A0AAV0NMF8_9ROSI</name>
<evidence type="ECO:0000256" key="1">
    <source>
        <dbReference type="SAM" id="MobiDB-lite"/>
    </source>
</evidence>
<gene>
    <name evidence="2" type="ORF">LITE_LOCUS34157</name>
</gene>
<sequence>MFPPPIAKPPPPTSSLSSDDPLPPLPSQFSTDYPRWRRPPADLLRNSGVVFWSFCVRESLFTPRPPNSTSPT</sequence>
<reference evidence="2" key="1">
    <citation type="submission" date="2022-08" db="EMBL/GenBank/DDBJ databases">
        <authorList>
            <person name="Gutierrez-Valencia J."/>
        </authorList>
    </citation>
    <scope>NUCLEOTIDE SEQUENCE</scope>
</reference>
<protein>
    <submittedName>
        <fullName evidence="2">Uncharacterized protein</fullName>
    </submittedName>
</protein>
<dbReference type="Proteomes" id="UP001154282">
    <property type="component" value="Unassembled WGS sequence"/>
</dbReference>
<proteinExistence type="predicted"/>
<keyword evidence="3" id="KW-1185">Reference proteome</keyword>